<dbReference type="SUPFAM" id="SSF51905">
    <property type="entry name" value="FAD/NAD(P)-binding domain"/>
    <property type="match status" value="1"/>
</dbReference>
<keyword evidence="3" id="KW-0285">Flavoprotein</keyword>
<dbReference type="InterPro" id="IPR051473">
    <property type="entry name" value="P2Ox-like"/>
</dbReference>
<evidence type="ECO:0000256" key="2">
    <source>
        <dbReference type="ARBA" id="ARBA00010790"/>
    </source>
</evidence>
<dbReference type="AlphaFoldDB" id="F4QBC7"/>
<proteinExistence type="inferred from homology"/>
<evidence type="ECO:0008006" key="9">
    <source>
        <dbReference type="Google" id="ProtNLM"/>
    </source>
</evidence>
<evidence type="ECO:0000256" key="4">
    <source>
        <dbReference type="ARBA" id="ARBA00022827"/>
    </source>
</evidence>
<dbReference type="RefSeq" id="XP_004351415.1">
    <property type="nucleotide sequence ID" value="XM_004351363.1"/>
</dbReference>
<name>F4QBC7_CACFS</name>
<dbReference type="GO" id="GO:0016491">
    <property type="term" value="F:oxidoreductase activity"/>
    <property type="evidence" value="ECO:0007669"/>
    <property type="project" value="UniProtKB-KW"/>
</dbReference>
<comment type="similarity">
    <text evidence="2">Belongs to the GMC oxidoreductase family.</text>
</comment>
<evidence type="ECO:0000256" key="1">
    <source>
        <dbReference type="ARBA" id="ARBA00001974"/>
    </source>
</evidence>
<evidence type="ECO:0000256" key="5">
    <source>
        <dbReference type="ARBA" id="ARBA00023002"/>
    </source>
</evidence>
<feature type="region of interest" description="Disordered" evidence="6">
    <location>
        <begin position="563"/>
        <end position="592"/>
    </location>
</feature>
<dbReference type="GeneID" id="14866775"/>
<evidence type="ECO:0000313" key="8">
    <source>
        <dbReference type="Proteomes" id="UP000007797"/>
    </source>
</evidence>
<dbReference type="Proteomes" id="UP000007797">
    <property type="component" value="Unassembled WGS sequence"/>
</dbReference>
<accession>F4QBC7</accession>
<dbReference type="OrthoDB" id="269227at2759"/>
<gene>
    <name evidence="7" type="ORF">DFA_10772</name>
</gene>
<dbReference type="InterPro" id="IPR036188">
    <property type="entry name" value="FAD/NAD-bd_sf"/>
</dbReference>
<dbReference type="PANTHER" id="PTHR42784">
    <property type="entry name" value="PYRANOSE 2-OXIDASE"/>
    <property type="match status" value="1"/>
</dbReference>
<evidence type="ECO:0000313" key="7">
    <source>
        <dbReference type="EMBL" id="EGG14899.1"/>
    </source>
</evidence>
<keyword evidence="5" id="KW-0560">Oxidoreductase</keyword>
<evidence type="ECO:0000256" key="6">
    <source>
        <dbReference type="SAM" id="MobiDB-lite"/>
    </source>
</evidence>
<organism evidence="7 8">
    <name type="scientific">Cavenderia fasciculata</name>
    <name type="common">Slime mold</name>
    <name type="synonym">Dictyostelium fasciculatum</name>
    <dbReference type="NCBI Taxonomy" id="261658"/>
    <lineage>
        <taxon>Eukaryota</taxon>
        <taxon>Amoebozoa</taxon>
        <taxon>Evosea</taxon>
        <taxon>Eumycetozoa</taxon>
        <taxon>Dictyostelia</taxon>
        <taxon>Acytosteliales</taxon>
        <taxon>Cavenderiaceae</taxon>
        <taxon>Cavenderia</taxon>
    </lineage>
</organism>
<keyword evidence="8" id="KW-1185">Reference proteome</keyword>
<reference evidence="8" key="1">
    <citation type="journal article" date="2011" name="Genome Res.">
        <title>Phylogeny-wide analysis of social amoeba genomes highlights ancient origins for complex intercellular communication.</title>
        <authorList>
            <person name="Heidel A.J."/>
            <person name="Lawal H.M."/>
            <person name="Felder M."/>
            <person name="Schilde C."/>
            <person name="Helps N.R."/>
            <person name="Tunggal B."/>
            <person name="Rivero F."/>
            <person name="John U."/>
            <person name="Schleicher M."/>
            <person name="Eichinger L."/>
            <person name="Platzer M."/>
            <person name="Noegel A.A."/>
            <person name="Schaap P."/>
            <person name="Gloeckner G."/>
        </authorList>
    </citation>
    <scope>NUCLEOTIDE SEQUENCE [LARGE SCALE GENOMIC DNA]</scope>
    <source>
        <strain evidence="8">SH3</strain>
    </source>
</reference>
<dbReference type="KEGG" id="dfa:DFA_10772"/>
<dbReference type="EMBL" id="GL883027">
    <property type="protein sequence ID" value="EGG14899.1"/>
    <property type="molecule type" value="Genomic_DNA"/>
</dbReference>
<evidence type="ECO:0000256" key="3">
    <source>
        <dbReference type="ARBA" id="ARBA00022630"/>
    </source>
</evidence>
<comment type="cofactor">
    <cofactor evidence="1">
        <name>FAD</name>
        <dbReference type="ChEBI" id="CHEBI:57692"/>
    </cofactor>
</comment>
<dbReference type="PANTHER" id="PTHR42784:SF1">
    <property type="entry name" value="PYRANOSE 2-OXIDASE"/>
    <property type="match status" value="1"/>
</dbReference>
<keyword evidence="4" id="KW-0274">FAD</keyword>
<sequence>MFKYPGGWPRDIKINHQYQKDEVVISNAFFTSNDKYSLLEQCKHVIVGSGPCGYSFLHHVLLNGYNDLKVDHFQTLDPVYSGLIGPSEVMDFALPREVDQAKKERQEQEKKKEEATQLLGQVNQGVVDPSQVVPLDKIYQHGNLYNIGGRSVTWTCWCPDPELCADDPLKDELRGFDPTLFNEIKQHLPEAKKLLCCDDTSNVTISDPDLLKYSNDILNIIKKDLPKTTKDKTSVFNKSQNENVVWHTAKFASIAAVRSEYASNYGKFTTVSPILKLALAFKEDTGANFLYILSYKIIGLVKQMVETSFKVSEHKPKFSSDKVISIYQALMNGITNEIKELKENTRLKDLVGQDVEVSVERILKMVSRKHGNPFLKIDYKSRQSRASVFRFIELVRKYPAETDKSQFMLSELTEIVGKLNNYTPEGGPSDAKKPIFEQIIKFFGSLIHAQKNLTDEEKVIEGVIIDHLPKRQFLLYAGTEVSKLTQIKKDNKDDGLSVQINNDDNLTINLSSTTNLVLATGPFPASNLLLKSFKGKDVGLVDKIGNDFSAHFCSSVVFRVKKDQPKPTTTNEPQKKGKGGNSQPQAPPPKVPTNLKEYINSITASSNFNGKDYAEAIYIAGCIKDKENKALNEWHAQLSVIYPGKQGIRTENTLRRILPGGPDSLASTSDPEYYYFNFSMLGELLTRHYRVWAGLDVAKEDKEKVARYNYLDQPEKGLPNTVLDLDICKTDNESWGEMTAIPFSFISRWFPNTIVGLRNKETGEWNEYDTNSDDFKKVAGDIRTHRYDKFASTGFVHEACLHPIGNKIPINNNNKAYTISDDECPVGTDYQLKGVPNVYLTGAGLLPNCGSWNPTLFISAMAVDLAHKLSNKKQTKSN</sequence>
<protein>
    <recommendedName>
        <fullName evidence="9">Glucose-methanol-choline oxidoreductase C-terminal domain-containing protein</fullName>
    </recommendedName>
</protein>